<feature type="signal peptide" evidence="1">
    <location>
        <begin position="1"/>
        <end position="18"/>
    </location>
</feature>
<sequence length="226" mass="23465">MLRIISLAIALVPAIASATFTTQPTQGAKSITFDEHPNQEVTLGPVTLTADSGSLVSFTATNQFGSAGFSGVGYGLGDNGTWLNGAYSFAWVNGSEDGGYSSGMTFTFMSAPVSFVGGLINYIPGEGVYHDARAVSIIALDSNGGIIESYGLEEAAPIRTPGQLNAGEFRGISRSAADIYAFRIQGAAVVRSIAFSSSTSPVPEPTTWAMFACGLAGLCLINRVKR</sequence>
<name>A0A4Q9GZM9_9BURK</name>
<dbReference type="Proteomes" id="UP000292120">
    <property type="component" value="Unassembled WGS sequence"/>
</dbReference>
<evidence type="ECO:0000259" key="2">
    <source>
        <dbReference type="Pfam" id="PF07589"/>
    </source>
</evidence>
<evidence type="ECO:0000313" key="3">
    <source>
        <dbReference type="EMBL" id="TBO27593.1"/>
    </source>
</evidence>
<gene>
    <name evidence="3" type="ORF">EYS42_16630</name>
</gene>
<keyword evidence="4" id="KW-1185">Reference proteome</keyword>
<dbReference type="NCBIfam" id="TIGR02595">
    <property type="entry name" value="PEP_CTERM"/>
    <property type="match status" value="1"/>
</dbReference>
<organism evidence="3 4">
    <name type="scientific">Aquabacterium lacunae</name>
    <dbReference type="NCBI Taxonomy" id="2528630"/>
    <lineage>
        <taxon>Bacteria</taxon>
        <taxon>Pseudomonadati</taxon>
        <taxon>Pseudomonadota</taxon>
        <taxon>Betaproteobacteria</taxon>
        <taxon>Burkholderiales</taxon>
        <taxon>Aquabacterium</taxon>
    </lineage>
</organism>
<dbReference type="Pfam" id="PF07589">
    <property type="entry name" value="PEP-CTERM"/>
    <property type="match status" value="1"/>
</dbReference>
<feature type="chain" id="PRO_5020517549" evidence="1">
    <location>
        <begin position="19"/>
        <end position="226"/>
    </location>
</feature>
<evidence type="ECO:0000313" key="4">
    <source>
        <dbReference type="Proteomes" id="UP000292120"/>
    </source>
</evidence>
<dbReference type="EMBL" id="SIXI01000011">
    <property type="protein sequence ID" value="TBO27593.1"/>
    <property type="molecule type" value="Genomic_DNA"/>
</dbReference>
<feature type="domain" description="Ice-binding protein C-terminal" evidence="2">
    <location>
        <begin position="201"/>
        <end position="220"/>
    </location>
</feature>
<dbReference type="OrthoDB" id="8562701at2"/>
<dbReference type="InterPro" id="IPR013424">
    <property type="entry name" value="Ice-binding_C"/>
</dbReference>
<reference evidence="3 4" key="1">
    <citation type="submission" date="2019-02" db="EMBL/GenBank/DDBJ databases">
        <title>Aquabacterium sp. strain KMB7.</title>
        <authorList>
            <person name="Chen W.-M."/>
        </authorList>
    </citation>
    <scope>NUCLEOTIDE SEQUENCE [LARGE SCALE GENOMIC DNA]</scope>
    <source>
        <strain evidence="3 4">KMB7</strain>
    </source>
</reference>
<dbReference type="AlphaFoldDB" id="A0A4Q9GZM9"/>
<proteinExistence type="predicted"/>
<protein>
    <submittedName>
        <fullName evidence="3">PEP-CTERM sorting domain-containing protein</fullName>
    </submittedName>
</protein>
<comment type="caution">
    <text evidence="3">The sequence shown here is derived from an EMBL/GenBank/DDBJ whole genome shotgun (WGS) entry which is preliminary data.</text>
</comment>
<keyword evidence="1" id="KW-0732">Signal</keyword>
<accession>A0A4Q9GZM9</accession>
<evidence type="ECO:0000256" key="1">
    <source>
        <dbReference type="SAM" id="SignalP"/>
    </source>
</evidence>